<dbReference type="GO" id="GO:0000271">
    <property type="term" value="P:polysaccharide biosynthetic process"/>
    <property type="evidence" value="ECO:0007669"/>
    <property type="project" value="TreeGrafter"/>
</dbReference>
<proteinExistence type="predicted"/>
<dbReference type="PANTHER" id="PTHR30244">
    <property type="entry name" value="TRANSAMINASE"/>
    <property type="match status" value="1"/>
</dbReference>
<dbReference type="AlphaFoldDB" id="X0XG97"/>
<accession>X0XG97</accession>
<organism evidence="1">
    <name type="scientific">marine sediment metagenome</name>
    <dbReference type="NCBI Taxonomy" id="412755"/>
    <lineage>
        <taxon>unclassified sequences</taxon>
        <taxon>metagenomes</taxon>
        <taxon>ecological metagenomes</taxon>
    </lineage>
</organism>
<evidence type="ECO:0000313" key="1">
    <source>
        <dbReference type="EMBL" id="GAG42145.1"/>
    </source>
</evidence>
<dbReference type="InterPro" id="IPR015421">
    <property type="entry name" value="PyrdxlP-dep_Trfase_major"/>
</dbReference>
<dbReference type="GO" id="GO:0030170">
    <property type="term" value="F:pyridoxal phosphate binding"/>
    <property type="evidence" value="ECO:0007669"/>
    <property type="project" value="TreeGrafter"/>
</dbReference>
<evidence type="ECO:0008006" key="2">
    <source>
        <dbReference type="Google" id="ProtNLM"/>
    </source>
</evidence>
<protein>
    <recommendedName>
        <fullName evidence="2">Aminotransferase class I/classII domain-containing protein</fullName>
    </recommendedName>
</protein>
<feature type="non-terminal residue" evidence="1">
    <location>
        <position position="134"/>
    </location>
</feature>
<feature type="non-terminal residue" evidence="1">
    <location>
        <position position="1"/>
    </location>
</feature>
<dbReference type="PANTHER" id="PTHR30244:SF34">
    <property type="entry name" value="DTDP-4-AMINO-4,6-DIDEOXYGALACTOSE TRANSAMINASE"/>
    <property type="match status" value="1"/>
</dbReference>
<dbReference type="GO" id="GO:0008483">
    <property type="term" value="F:transaminase activity"/>
    <property type="evidence" value="ECO:0007669"/>
    <property type="project" value="TreeGrafter"/>
</dbReference>
<comment type="caution">
    <text evidence="1">The sequence shown here is derived from an EMBL/GenBank/DDBJ whole genome shotgun (WGS) entry which is preliminary data.</text>
</comment>
<gene>
    <name evidence="1" type="ORF">S01H1_84366</name>
</gene>
<dbReference type="InterPro" id="IPR000653">
    <property type="entry name" value="DegT/StrS_aminotransferase"/>
</dbReference>
<dbReference type="InterPro" id="IPR015424">
    <property type="entry name" value="PyrdxlP-dep_Trfase"/>
</dbReference>
<name>X0XG97_9ZZZZ</name>
<dbReference type="Gene3D" id="3.40.640.10">
    <property type="entry name" value="Type I PLP-dependent aspartate aminotransferase-like (Major domain)"/>
    <property type="match status" value="1"/>
</dbReference>
<dbReference type="SUPFAM" id="SSF53383">
    <property type="entry name" value="PLP-dependent transferases"/>
    <property type="match status" value="1"/>
</dbReference>
<dbReference type="EMBL" id="BARS01057577">
    <property type="protein sequence ID" value="GAG42145.1"/>
    <property type="molecule type" value="Genomic_DNA"/>
</dbReference>
<dbReference type="Pfam" id="PF01041">
    <property type="entry name" value="DegT_DnrJ_EryC1"/>
    <property type="match status" value="1"/>
</dbReference>
<reference evidence="1" key="1">
    <citation type="journal article" date="2014" name="Front. Microbiol.">
        <title>High frequency of phylogenetically diverse reductive dehalogenase-homologous genes in deep subseafloor sedimentary metagenomes.</title>
        <authorList>
            <person name="Kawai M."/>
            <person name="Futagami T."/>
            <person name="Toyoda A."/>
            <person name="Takaki Y."/>
            <person name="Nishi S."/>
            <person name="Hori S."/>
            <person name="Arai W."/>
            <person name="Tsubouchi T."/>
            <person name="Morono Y."/>
            <person name="Uchiyama I."/>
            <person name="Ito T."/>
            <person name="Fujiyama A."/>
            <person name="Inagaki F."/>
            <person name="Takami H."/>
        </authorList>
    </citation>
    <scope>NUCLEOTIDE SEQUENCE</scope>
    <source>
        <strain evidence="1">Expedition CK06-06</strain>
    </source>
</reference>
<sequence>EKMKIPFGTMSITKKSKELINEILESKRVSSGKYVREFEKKFAKLVGTKEAVALSSGTDAVALALAVLYDFGAERNDEIIVPALSFVATGNAVLQAGFKPVFVDIEKETLNIDPKKIEQVITEKTRAMIAVHLM</sequence>